<protein>
    <recommendedName>
        <fullName evidence="3">Bulb-type lectin domain-containing protein</fullName>
    </recommendedName>
</protein>
<evidence type="ECO:0000313" key="5">
    <source>
        <dbReference type="Proteomes" id="UP000306102"/>
    </source>
</evidence>
<dbReference type="STRING" id="542762.A0A4V6RY45"/>
<organism evidence="4 5">
    <name type="scientific">Camellia sinensis var. sinensis</name>
    <name type="common">China tea</name>
    <dbReference type="NCBI Taxonomy" id="542762"/>
    <lineage>
        <taxon>Eukaryota</taxon>
        <taxon>Viridiplantae</taxon>
        <taxon>Streptophyta</taxon>
        <taxon>Embryophyta</taxon>
        <taxon>Tracheophyta</taxon>
        <taxon>Spermatophyta</taxon>
        <taxon>Magnoliopsida</taxon>
        <taxon>eudicotyledons</taxon>
        <taxon>Gunneridae</taxon>
        <taxon>Pentapetalae</taxon>
        <taxon>asterids</taxon>
        <taxon>Ericales</taxon>
        <taxon>Theaceae</taxon>
        <taxon>Camellia</taxon>
    </lineage>
</organism>
<reference evidence="4 5" key="1">
    <citation type="journal article" date="2018" name="Proc. Natl. Acad. Sci. U.S.A.">
        <title>Draft genome sequence of Camellia sinensis var. sinensis provides insights into the evolution of the tea genome and tea quality.</title>
        <authorList>
            <person name="Wei C."/>
            <person name="Yang H."/>
            <person name="Wang S."/>
            <person name="Zhao J."/>
            <person name="Liu C."/>
            <person name="Gao L."/>
            <person name="Xia E."/>
            <person name="Lu Y."/>
            <person name="Tai Y."/>
            <person name="She G."/>
            <person name="Sun J."/>
            <person name="Cao H."/>
            <person name="Tong W."/>
            <person name="Gao Q."/>
            <person name="Li Y."/>
            <person name="Deng W."/>
            <person name="Jiang X."/>
            <person name="Wang W."/>
            <person name="Chen Q."/>
            <person name="Zhang S."/>
            <person name="Li H."/>
            <person name="Wu J."/>
            <person name="Wang P."/>
            <person name="Li P."/>
            <person name="Shi C."/>
            <person name="Zheng F."/>
            <person name="Jian J."/>
            <person name="Huang B."/>
            <person name="Shan D."/>
            <person name="Shi M."/>
            <person name="Fang C."/>
            <person name="Yue Y."/>
            <person name="Li F."/>
            <person name="Li D."/>
            <person name="Wei S."/>
            <person name="Han B."/>
            <person name="Jiang C."/>
            <person name="Yin Y."/>
            <person name="Xia T."/>
            <person name="Zhang Z."/>
            <person name="Bennetzen J.L."/>
            <person name="Zhao S."/>
            <person name="Wan X."/>
        </authorList>
    </citation>
    <scope>NUCLEOTIDE SEQUENCE [LARGE SCALE GENOMIC DNA]</scope>
    <source>
        <strain evidence="5">cv. Shuchazao</strain>
        <tissue evidence="4">Leaf</tissue>
    </source>
</reference>
<dbReference type="Pfam" id="PF01453">
    <property type="entry name" value="B_lectin"/>
    <property type="match status" value="1"/>
</dbReference>
<accession>A0A4V6RY45</accession>
<evidence type="ECO:0000313" key="4">
    <source>
        <dbReference type="EMBL" id="THF99146.1"/>
    </source>
</evidence>
<feature type="domain" description="Bulb-type lectin" evidence="3">
    <location>
        <begin position="91"/>
        <end position="213"/>
    </location>
</feature>
<dbReference type="Gene3D" id="2.90.10.10">
    <property type="entry name" value="Bulb-type lectin domain"/>
    <property type="match status" value="1"/>
</dbReference>
<keyword evidence="5" id="KW-1185">Reference proteome</keyword>
<dbReference type="PANTHER" id="PTHR32444:SF247">
    <property type="entry name" value="OS01G0958200 PROTEIN"/>
    <property type="match status" value="1"/>
</dbReference>
<comment type="caution">
    <text evidence="4">The sequence shown here is derived from an EMBL/GenBank/DDBJ whole genome shotgun (WGS) entry which is preliminary data.</text>
</comment>
<evidence type="ECO:0000259" key="3">
    <source>
        <dbReference type="PROSITE" id="PS50927"/>
    </source>
</evidence>
<dbReference type="AlphaFoldDB" id="A0A4V6RY45"/>
<dbReference type="InterPro" id="IPR036393">
    <property type="entry name" value="AceGlu_kinase-like_sf"/>
</dbReference>
<evidence type="ECO:0000256" key="2">
    <source>
        <dbReference type="ARBA" id="ARBA00023180"/>
    </source>
</evidence>
<dbReference type="InterPro" id="IPR036426">
    <property type="entry name" value="Bulb-type_lectin_dom_sf"/>
</dbReference>
<dbReference type="EMBL" id="SDRB02012026">
    <property type="protein sequence ID" value="THF99146.1"/>
    <property type="molecule type" value="Genomic_DNA"/>
</dbReference>
<sequence length="219" mass="24369">MKNYVAELSIGISLVHYDAFDICFITTDDFTNVDILEATYPAVVKRLHSDWISDSAIPIVTGYLGKSLGFLAFIPACWKYTYSWPSNKRLGILSLQTRPLGYNSLAQTRSPQARYLGIQYMNISVSEYEISGRDQVKMVSVWVANRGNPIPDSSGALNFTHVGKLVLTNSSGTFMTINADQQVSISSTSATLLDTRNLVMRAGKHRSCLESWQSFDYLA</sequence>
<dbReference type="Gene3D" id="3.40.1160.10">
    <property type="entry name" value="Acetylglutamate kinase-like"/>
    <property type="match status" value="1"/>
</dbReference>
<keyword evidence="2" id="KW-0325">Glycoprotein</keyword>
<keyword evidence="1" id="KW-0732">Signal</keyword>
<dbReference type="InterPro" id="IPR001480">
    <property type="entry name" value="Bulb-type_lectin_dom"/>
</dbReference>
<dbReference type="PROSITE" id="PS50927">
    <property type="entry name" value="BULB_LECTIN"/>
    <property type="match status" value="1"/>
</dbReference>
<proteinExistence type="predicted"/>
<dbReference type="Proteomes" id="UP000306102">
    <property type="component" value="Unassembled WGS sequence"/>
</dbReference>
<name>A0A4V6RY45_CAMSN</name>
<dbReference type="PANTHER" id="PTHR32444">
    <property type="entry name" value="BULB-TYPE LECTIN DOMAIN-CONTAINING PROTEIN"/>
    <property type="match status" value="1"/>
</dbReference>
<gene>
    <name evidence="4" type="ORF">TEA_007214</name>
</gene>
<evidence type="ECO:0000256" key="1">
    <source>
        <dbReference type="ARBA" id="ARBA00022729"/>
    </source>
</evidence>
<dbReference type="SMART" id="SM00108">
    <property type="entry name" value="B_lectin"/>
    <property type="match status" value="1"/>
</dbReference>
<dbReference type="SUPFAM" id="SSF51110">
    <property type="entry name" value="alpha-D-mannose-specific plant lectins"/>
    <property type="match status" value="1"/>
</dbReference>